<protein>
    <recommendedName>
        <fullName evidence="4">DUF3718 domain-containing protein</fullName>
    </recommendedName>
</protein>
<feature type="chain" id="PRO_5020583859" description="DUF3718 domain-containing protein" evidence="1">
    <location>
        <begin position="22"/>
        <end position="127"/>
    </location>
</feature>
<reference evidence="2 3" key="1">
    <citation type="submission" date="2018-12" db="EMBL/GenBank/DDBJ databases">
        <title>Complete genome of Litorilituus sediminis.</title>
        <authorList>
            <person name="Liu A."/>
            <person name="Rong J."/>
        </authorList>
    </citation>
    <scope>NUCLEOTIDE SEQUENCE [LARGE SCALE GENOMIC DNA]</scope>
    <source>
        <strain evidence="2 3">JCM 17549</strain>
    </source>
</reference>
<dbReference type="EMBL" id="CP034759">
    <property type="protein sequence ID" value="QBG36126.1"/>
    <property type="molecule type" value="Genomic_DNA"/>
</dbReference>
<dbReference type="AlphaFoldDB" id="A0A4P6P3L4"/>
<name>A0A4P6P3L4_9GAMM</name>
<dbReference type="OrthoDB" id="7064049at2"/>
<evidence type="ECO:0008006" key="4">
    <source>
        <dbReference type="Google" id="ProtNLM"/>
    </source>
</evidence>
<proteinExistence type="predicted"/>
<keyword evidence="1" id="KW-0732">Signal</keyword>
<organism evidence="2 3">
    <name type="scientific">Litorilituus sediminis</name>
    <dbReference type="NCBI Taxonomy" id="718192"/>
    <lineage>
        <taxon>Bacteria</taxon>
        <taxon>Pseudomonadati</taxon>
        <taxon>Pseudomonadota</taxon>
        <taxon>Gammaproteobacteria</taxon>
        <taxon>Alteromonadales</taxon>
        <taxon>Colwelliaceae</taxon>
        <taxon>Litorilituus</taxon>
    </lineage>
</organism>
<dbReference type="Proteomes" id="UP000290244">
    <property type="component" value="Chromosome"/>
</dbReference>
<accession>A0A4P6P3L4</accession>
<gene>
    <name evidence="2" type="ORF">EMK97_10585</name>
</gene>
<dbReference type="RefSeq" id="WP_130601976.1">
    <property type="nucleotide sequence ID" value="NZ_CP034759.1"/>
</dbReference>
<evidence type="ECO:0000313" key="3">
    <source>
        <dbReference type="Proteomes" id="UP000290244"/>
    </source>
</evidence>
<sequence length="127" mass="14327">MLKITRTVTMLALFICLNSYAENTNVLKIYNQFTAVSAAAGKCMTPSKEDLTAFLANYQMVTTLMYQEVRKRKPNFTEQQAKSAIKIGSDKVTKAVYKVIESESCDSPKIQDLIKRFSVQAKWQPSS</sequence>
<dbReference type="KEGG" id="lsd:EMK97_10585"/>
<feature type="signal peptide" evidence="1">
    <location>
        <begin position="1"/>
        <end position="21"/>
    </location>
</feature>
<keyword evidence="3" id="KW-1185">Reference proteome</keyword>
<evidence type="ECO:0000256" key="1">
    <source>
        <dbReference type="SAM" id="SignalP"/>
    </source>
</evidence>
<evidence type="ECO:0000313" key="2">
    <source>
        <dbReference type="EMBL" id="QBG36126.1"/>
    </source>
</evidence>